<dbReference type="GO" id="GO:0005384">
    <property type="term" value="F:manganese ion transmembrane transporter activity"/>
    <property type="evidence" value="ECO:0007669"/>
    <property type="project" value="TreeGrafter"/>
</dbReference>
<comment type="subcellular location">
    <subcellularLocation>
        <location evidence="1">Membrane</location>
        <topology evidence="1">Multi-pass membrane protein</topology>
    </subcellularLocation>
</comment>
<dbReference type="Pfam" id="PF01566">
    <property type="entry name" value="Nramp"/>
    <property type="match status" value="1"/>
</dbReference>
<feature type="transmembrane region" description="Helical" evidence="6">
    <location>
        <begin position="149"/>
        <end position="168"/>
    </location>
</feature>
<dbReference type="GO" id="GO:0034755">
    <property type="term" value="P:iron ion transmembrane transport"/>
    <property type="evidence" value="ECO:0007669"/>
    <property type="project" value="TreeGrafter"/>
</dbReference>
<reference evidence="8" key="1">
    <citation type="submission" date="2018-02" db="EMBL/GenBank/DDBJ databases">
        <authorList>
            <person name="Hausmann B."/>
        </authorList>
    </citation>
    <scope>NUCLEOTIDE SEQUENCE [LARGE SCALE GENOMIC DNA]</scope>
    <source>
        <strain evidence="8">Peat soil MAG SbF1</strain>
    </source>
</reference>
<evidence type="ECO:0000256" key="4">
    <source>
        <dbReference type="ARBA" id="ARBA00022989"/>
    </source>
</evidence>
<feature type="transmembrane region" description="Helical" evidence="6">
    <location>
        <begin position="230"/>
        <end position="259"/>
    </location>
</feature>
<dbReference type="EMBL" id="OMOF01000300">
    <property type="protein sequence ID" value="SPF46733.1"/>
    <property type="molecule type" value="Genomic_DNA"/>
</dbReference>
<keyword evidence="4 6" id="KW-1133">Transmembrane helix</keyword>
<dbReference type="PANTHER" id="PTHR11706:SF33">
    <property type="entry name" value="NATURAL RESISTANCE-ASSOCIATED MACROPHAGE PROTEIN 2"/>
    <property type="match status" value="1"/>
</dbReference>
<evidence type="ECO:0000256" key="5">
    <source>
        <dbReference type="ARBA" id="ARBA00023136"/>
    </source>
</evidence>
<feature type="transmembrane region" description="Helical" evidence="6">
    <location>
        <begin position="118"/>
        <end position="137"/>
    </location>
</feature>
<dbReference type="AlphaFoldDB" id="A0A2U3L480"/>
<dbReference type="Proteomes" id="UP000238916">
    <property type="component" value="Unassembled WGS sequence"/>
</dbReference>
<feature type="transmembrane region" description="Helical" evidence="6">
    <location>
        <begin position="48"/>
        <end position="65"/>
    </location>
</feature>
<gene>
    <name evidence="7" type="ORF">SBF1_3690002</name>
</gene>
<feature type="transmembrane region" description="Helical" evidence="6">
    <location>
        <begin position="386"/>
        <end position="411"/>
    </location>
</feature>
<dbReference type="NCBIfam" id="NF037982">
    <property type="entry name" value="Nramp_1"/>
    <property type="match status" value="1"/>
</dbReference>
<organism evidence="7 8">
    <name type="scientific">Candidatus Desulfosporosinus infrequens</name>
    <dbReference type="NCBI Taxonomy" id="2043169"/>
    <lineage>
        <taxon>Bacteria</taxon>
        <taxon>Bacillati</taxon>
        <taxon>Bacillota</taxon>
        <taxon>Clostridia</taxon>
        <taxon>Eubacteriales</taxon>
        <taxon>Desulfitobacteriaceae</taxon>
        <taxon>Desulfosporosinus</taxon>
    </lineage>
</organism>
<protein>
    <submittedName>
        <fullName evidence="7">Mn2+/Fe2_transporter, NRAMP family</fullName>
    </submittedName>
</protein>
<evidence type="ECO:0000313" key="7">
    <source>
        <dbReference type="EMBL" id="SPF46733.1"/>
    </source>
</evidence>
<feature type="transmembrane region" description="Helical" evidence="6">
    <location>
        <begin position="355"/>
        <end position="374"/>
    </location>
</feature>
<evidence type="ECO:0000256" key="6">
    <source>
        <dbReference type="SAM" id="Phobius"/>
    </source>
</evidence>
<evidence type="ECO:0000313" key="8">
    <source>
        <dbReference type="Proteomes" id="UP000238916"/>
    </source>
</evidence>
<feature type="transmembrane region" description="Helical" evidence="6">
    <location>
        <begin position="325"/>
        <end position="349"/>
    </location>
</feature>
<dbReference type="GO" id="GO:0005886">
    <property type="term" value="C:plasma membrane"/>
    <property type="evidence" value="ECO:0007669"/>
    <property type="project" value="TreeGrafter"/>
</dbReference>
<keyword evidence="5 6" id="KW-0472">Membrane</keyword>
<sequence>MWKNKFSWRTFLMFLAVVGPGIITANVDNDAGGITTYAVAGAQFGYKFLWVFIPMTLALIIVQEMSARMGAVTGKGLADLIRENFGVRLTIFILIGLLIADVGNTVSEFAGVASSMEVFGLSKYIIVPLGALLVWLLVVKGTYQRVERVFLIASAIFITYIFAGFLAHPNWGEVAKQTFIPSFSTNSAYIAMFVGLVGTTIAPWMQFYIQSAIVDKGITVKDYKYSRIDVIVGCLITDIVAIFIIVTTAATMHVAGISINDAKDAAIALRPLAGQYASILFAFGLFNASIFAATILPLATAYYVCEALGFEAGVDKSFQEAPQFYTLYTIIIILGAMIILIPNAPLVLIMLWSQVINGVLLPFVLVFMLVLINNKNLMGTYTNSRFFNWVAWGTTVIMVCLTLLLVITSLWPNLLG</sequence>
<keyword evidence="3 6" id="KW-0812">Transmembrane</keyword>
<keyword evidence="2" id="KW-0813">Transport</keyword>
<feature type="transmembrane region" description="Helical" evidence="6">
    <location>
        <begin position="188"/>
        <end position="209"/>
    </location>
</feature>
<name>A0A2U3L480_9FIRM</name>
<accession>A0A2U3L480</accession>
<dbReference type="InterPro" id="IPR001046">
    <property type="entry name" value="NRAMP_fam"/>
</dbReference>
<evidence type="ECO:0000256" key="2">
    <source>
        <dbReference type="ARBA" id="ARBA00022448"/>
    </source>
</evidence>
<dbReference type="GO" id="GO:0015086">
    <property type="term" value="F:cadmium ion transmembrane transporter activity"/>
    <property type="evidence" value="ECO:0007669"/>
    <property type="project" value="TreeGrafter"/>
</dbReference>
<dbReference type="PANTHER" id="PTHR11706">
    <property type="entry name" value="SOLUTE CARRIER PROTEIN FAMILY 11 MEMBER"/>
    <property type="match status" value="1"/>
</dbReference>
<dbReference type="OrthoDB" id="141480at2"/>
<evidence type="ECO:0000256" key="1">
    <source>
        <dbReference type="ARBA" id="ARBA00004141"/>
    </source>
</evidence>
<feature type="transmembrane region" description="Helical" evidence="6">
    <location>
        <begin position="85"/>
        <end position="106"/>
    </location>
</feature>
<evidence type="ECO:0000256" key="3">
    <source>
        <dbReference type="ARBA" id="ARBA00022692"/>
    </source>
</evidence>
<proteinExistence type="predicted"/>
<feature type="transmembrane region" description="Helical" evidence="6">
    <location>
        <begin position="279"/>
        <end position="304"/>
    </location>
</feature>